<name>A0A563VSM9_9CYAN</name>
<keyword evidence="2" id="KW-1185">Reference proteome</keyword>
<evidence type="ECO:0000313" key="1">
    <source>
        <dbReference type="EMBL" id="VEP14448.1"/>
    </source>
</evidence>
<dbReference type="RefSeq" id="WP_222427242.1">
    <property type="nucleotide sequence ID" value="NZ_LR214008.1"/>
</dbReference>
<organism evidence="1 2">
    <name type="scientific">Hyella patelloides LEGE 07179</name>
    <dbReference type="NCBI Taxonomy" id="945734"/>
    <lineage>
        <taxon>Bacteria</taxon>
        <taxon>Bacillati</taxon>
        <taxon>Cyanobacteriota</taxon>
        <taxon>Cyanophyceae</taxon>
        <taxon>Pleurocapsales</taxon>
        <taxon>Hyellaceae</taxon>
        <taxon>Hyella</taxon>
    </lineage>
</organism>
<sequence>MQKQLNLSPVDVNPVDVNKEPQLNIQSSIETHIVEREDIFYSRGRNLAKAVYKEVWNTENLVDGNDYGIVVACNGKVLGNANIQIKRPGKLLKSEAFFGESHWKDYFDASDYEIAEISALAVSQDAPAEMRRPIMMMLIVGIQNLCRMMGVKQIATVQHDYLIRILTKSLNLPFYRNQKIEQPQTSDLPDDDYWKRVKPPALYYLDPLGHEGTTACYSFLNYLNMSGTHTAFYPRLKNVHKLSYAAFCKGSTENKN</sequence>
<evidence type="ECO:0000313" key="2">
    <source>
        <dbReference type="Proteomes" id="UP000320055"/>
    </source>
</evidence>
<protein>
    <recommendedName>
        <fullName evidence="3">Thermostable hemolysin</fullName>
    </recommendedName>
</protein>
<accession>A0A563VSM9</accession>
<gene>
    <name evidence="1" type="ORF">H1P_2650009</name>
</gene>
<proteinExistence type="predicted"/>
<dbReference type="Proteomes" id="UP000320055">
    <property type="component" value="Unassembled WGS sequence"/>
</dbReference>
<dbReference type="AlphaFoldDB" id="A0A563VSM9"/>
<dbReference type="EMBL" id="CAACVJ010000185">
    <property type="protein sequence ID" value="VEP14448.1"/>
    <property type="molecule type" value="Genomic_DNA"/>
</dbReference>
<evidence type="ECO:0008006" key="3">
    <source>
        <dbReference type="Google" id="ProtNLM"/>
    </source>
</evidence>
<reference evidence="1 2" key="1">
    <citation type="submission" date="2019-01" db="EMBL/GenBank/DDBJ databases">
        <authorList>
            <person name="Brito A."/>
        </authorList>
    </citation>
    <scope>NUCLEOTIDE SEQUENCE [LARGE SCALE GENOMIC DNA]</scope>
    <source>
        <strain evidence="1">1</strain>
    </source>
</reference>